<name>A0ABQ7S5M4_9ACAR</name>
<dbReference type="PROSITE" id="PS00432">
    <property type="entry name" value="ACTINS_2"/>
    <property type="match status" value="1"/>
</dbReference>
<comment type="subcellular location">
    <subcellularLocation>
        <location evidence="1">Cytoplasm</location>
    </subcellularLocation>
</comment>
<keyword evidence="3" id="KW-0547">Nucleotide-binding</keyword>
<dbReference type="PROSITE" id="PS01132">
    <property type="entry name" value="ACTINS_ACT_LIKE"/>
    <property type="match status" value="1"/>
</dbReference>
<keyword evidence="8" id="KW-1185">Reference proteome</keyword>
<protein>
    <submittedName>
        <fullName evidence="7">Beta-centractin</fullName>
    </submittedName>
</protein>
<evidence type="ECO:0000313" key="8">
    <source>
        <dbReference type="Proteomes" id="UP000825002"/>
    </source>
</evidence>
<evidence type="ECO:0000256" key="2">
    <source>
        <dbReference type="ARBA" id="ARBA00022490"/>
    </source>
</evidence>
<dbReference type="PRINTS" id="PR00190">
    <property type="entry name" value="ACTIN"/>
</dbReference>
<organism evidence="7 8">
    <name type="scientific">Fragariocoptes setiger</name>
    <dbReference type="NCBI Taxonomy" id="1670756"/>
    <lineage>
        <taxon>Eukaryota</taxon>
        <taxon>Metazoa</taxon>
        <taxon>Ecdysozoa</taxon>
        <taxon>Arthropoda</taxon>
        <taxon>Chelicerata</taxon>
        <taxon>Arachnida</taxon>
        <taxon>Acari</taxon>
        <taxon>Acariformes</taxon>
        <taxon>Trombidiformes</taxon>
        <taxon>Prostigmata</taxon>
        <taxon>Eupodina</taxon>
        <taxon>Eriophyoidea</taxon>
        <taxon>Phytoptidae</taxon>
        <taxon>Fragariocoptes</taxon>
    </lineage>
</organism>
<dbReference type="PANTHER" id="PTHR11937">
    <property type="entry name" value="ACTIN"/>
    <property type="match status" value="1"/>
</dbReference>
<dbReference type="Gene3D" id="3.30.420.40">
    <property type="match status" value="2"/>
</dbReference>
<keyword evidence="2" id="KW-0963">Cytoplasm</keyword>
<reference evidence="7 8" key="1">
    <citation type="submission" date="2020-10" db="EMBL/GenBank/DDBJ databases">
        <authorList>
            <person name="Klimov P.B."/>
            <person name="Dyachkov S.M."/>
            <person name="Chetverikov P.E."/>
        </authorList>
    </citation>
    <scope>NUCLEOTIDE SEQUENCE [LARGE SCALE GENOMIC DNA]</scope>
    <source>
        <strain evidence="7">BMOC 18-1129-001#AD2665</strain>
        <tissue evidence="7">Entire mites</tissue>
    </source>
</reference>
<keyword evidence="5" id="KW-0206">Cytoskeleton</keyword>
<dbReference type="Pfam" id="PF00022">
    <property type="entry name" value="Actin"/>
    <property type="match status" value="1"/>
</dbReference>
<sequence length="382" mass="42401">MELDLMVNQPVVIDNGSGTIKAGFAGDDEPKCIIANLVGRPKHVRVMAGSLEGDTFIGRRAEEHRGLLSLKYPVEHGTVTDWNDMELIWQYIYSKEQLQTYSEDHPVLITEAPINPRRNRERTAEILFETFNVPALFISMQAVLALYASGRTTGVVLDSGDGVTQAVPIYEGFALPLSIVRTDVAGRDITRYLKFLLRKEGLTLNTTAEFEVVKKMKEQTCYVTSNPSRVVDELTTAAGGDEKMSYSLPDGSVVDIGANSRIKAPEILFQPNLIGSESEGISEVLVNSIAKSDLDLRKVFLENIVLSGGSTLFKGFGERLLGEVKKAVPKNSHIKIYSPPKRLYSTWTGGSILASLGTFKRMWVSKREYEEEGHRAIHRKTF</sequence>
<evidence type="ECO:0000256" key="5">
    <source>
        <dbReference type="ARBA" id="ARBA00023212"/>
    </source>
</evidence>
<dbReference type="SUPFAM" id="SSF53067">
    <property type="entry name" value="Actin-like ATPase domain"/>
    <property type="match status" value="2"/>
</dbReference>
<comment type="similarity">
    <text evidence="6">Belongs to the actin family.</text>
</comment>
<dbReference type="InterPro" id="IPR004000">
    <property type="entry name" value="Actin"/>
</dbReference>
<dbReference type="InterPro" id="IPR043129">
    <property type="entry name" value="ATPase_NBD"/>
</dbReference>
<evidence type="ECO:0000256" key="4">
    <source>
        <dbReference type="ARBA" id="ARBA00022840"/>
    </source>
</evidence>
<accession>A0ABQ7S5M4</accession>
<dbReference type="InterPro" id="IPR020902">
    <property type="entry name" value="Actin/actin-like_CS"/>
</dbReference>
<proteinExistence type="inferred from homology"/>
<dbReference type="Gene3D" id="3.90.640.10">
    <property type="entry name" value="Actin, Chain A, domain 4"/>
    <property type="match status" value="1"/>
</dbReference>
<dbReference type="SMART" id="SM00268">
    <property type="entry name" value="ACTIN"/>
    <property type="match status" value="1"/>
</dbReference>
<gene>
    <name evidence="7" type="primary">Actr1b</name>
    <name evidence="7" type="ORF">GZH46_02793</name>
</gene>
<dbReference type="EMBL" id="JAIFTH010001085">
    <property type="protein sequence ID" value="KAG9508705.1"/>
    <property type="molecule type" value="Genomic_DNA"/>
</dbReference>
<evidence type="ECO:0000313" key="7">
    <source>
        <dbReference type="EMBL" id="KAG9508705.1"/>
    </source>
</evidence>
<evidence type="ECO:0000256" key="1">
    <source>
        <dbReference type="ARBA" id="ARBA00004496"/>
    </source>
</evidence>
<dbReference type="InterPro" id="IPR004001">
    <property type="entry name" value="Actin_CS"/>
</dbReference>
<dbReference type="CDD" id="cd10216">
    <property type="entry name" value="ASKHA_NBD_Arp1"/>
    <property type="match status" value="1"/>
</dbReference>
<dbReference type="Proteomes" id="UP000825002">
    <property type="component" value="Unassembled WGS sequence"/>
</dbReference>
<keyword evidence="4" id="KW-0067">ATP-binding</keyword>
<evidence type="ECO:0000256" key="6">
    <source>
        <dbReference type="RuleBase" id="RU000487"/>
    </source>
</evidence>
<evidence type="ECO:0000256" key="3">
    <source>
        <dbReference type="ARBA" id="ARBA00022741"/>
    </source>
</evidence>
<comment type="caution">
    <text evidence="7">The sequence shown here is derived from an EMBL/GenBank/DDBJ whole genome shotgun (WGS) entry which is preliminary data.</text>
</comment>